<name>A0AAV4BLK0_9GAST</name>
<dbReference type="EMBL" id="BLXT01005154">
    <property type="protein sequence ID" value="GFO20438.1"/>
    <property type="molecule type" value="Genomic_DNA"/>
</dbReference>
<protein>
    <submittedName>
        <fullName evidence="1">Uncharacterized protein</fullName>
    </submittedName>
</protein>
<evidence type="ECO:0000313" key="1">
    <source>
        <dbReference type="EMBL" id="GFO20438.1"/>
    </source>
</evidence>
<proteinExistence type="predicted"/>
<reference evidence="1 2" key="1">
    <citation type="journal article" date="2021" name="Elife">
        <title>Chloroplast acquisition without the gene transfer in kleptoplastic sea slugs, Plakobranchus ocellatus.</title>
        <authorList>
            <person name="Maeda T."/>
            <person name="Takahashi S."/>
            <person name="Yoshida T."/>
            <person name="Shimamura S."/>
            <person name="Takaki Y."/>
            <person name="Nagai Y."/>
            <person name="Toyoda A."/>
            <person name="Suzuki Y."/>
            <person name="Arimoto A."/>
            <person name="Ishii H."/>
            <person name="Satoh N."/>
            <person name="Nishiyama T."/>
            <person name="Hasebe M."/>
            <person name="Maruyama T."/>
            <person name="Minagawa J."/>
            <person name="Obokata J."/>
            <person name="Shigenobu S."/>
        </authorList>
    </citation>
    <scope>NUCLEOTIDE SEQUENCE [LARGE SCALE GENOMIC DNA]</scope>
</reference>
<dbReference type="Proteomes" id="UP000735302">
    <property type="component" value="Unassembled WGS sequence"/>
</dbReference>
<organism evidence="1 2">
    <name type="scientific">Plakobranchus ocellatus</name>
    <dbReference type="NCBI Taxonomy" id="259542"/>
    <lineage>
        <taxon>Eukaryota</taxon>
        <taxon>Metazoa</taxon>
        <taxon>Spiralia</taxon>
        <taxon>Lophotrochozoa</taxon>
        <taxon>Mollusca</taxon>
        <taxon>Gastropoda</taxon>
        <taxon>Heterobranchia</taxon>
        <taxon>Euthyneura</taxon>
        <taxon>Panpulmonata</taxon>
        <taxon>Sacoglossa</taxon>
        <taxon>Placobranchoidea</taxon>
        <taxon>Plakobranchidae</taxon>
        <taxon>Plakobranchus</taxon>
    </lineage>
</organism>
<comment type="caution">
    <text evidence="1">The sequence shown here is derived from an EMBL/GenBank/DDBJ whole genome shotgun (WGS) entry which is preliminary data.</text>
</comment>
<gene>
    <name evidence="1" type="ORF">PoB_004694300</name>
</gene>
<accession>A0AAV4BLK0</accession>
<keyword evidence="2" id="KW-1185">Reference proteome</keyword>
<sequence length="80" mass="9237">MKRKRVRCPKMEWLLWTNLTRRAVVSMDESIIQHVWVNPSERQTLEATQAWQSDSLAASGSWEPGKRVVRMSVQHGALCS</sequence>
<evidence type="ECO:0000313" key="2">
    <source>
        <dbReference type="Proteomes" id="UP000735302"/>
    </source>
</evidence>
<dbReference type="AlphaFoldDB" id="A0AAV4BLK0"/>